<dbReference type="Pfam" id="PF02517">
    <property type="entry name" value="Rce1-like"/>
    <property type="match status" value="1"/>
</dbReference>
<keyword evidence="1" id="KW-0472">Membrane</keyword>
<dbReference type="PANTHER" id="PTHR36435:SF1">
    <property type="entry name" value="CAAX AMINO TERMINAL PROTEASE FAMILY PROTEIN"/>
    <property type="match status" value="1"/>
</dbReference>
<dbReference type="AlphaFoldDB" id="A0A2U1SYK3"/>
<evidence type="ECO:0000313" key="3">
    <source>
        <dbReference type="EMBL" id="PWB96623.1"/>
    </source>
</evidence>
<dbReference type="Proteomes" id="UP000244978">
    <property type="component" value="Unassembled WGS sequence"/>
</dbReference>
<feature type="transmembrane region" description="Helical" evidence="1">
    <location>
        <begin position="104"/>
        <end position="128"/>
    </location>
</feature>
<sequence length="245" mass="26373">MKKLRAASPIWHAVVWILAYVLIVNVGDWISAIIGVPNSATAPLVLLLSIVLFLYVTRNGWARYYGLIALRRDQFQRTLLYIPLVVLALLQFTLGLRADLDVRAVLLTVLLMLGVGFAEELVFRGFLFRGILSESTLPRAIIISGLTFGVGHLVNLARGYSGAEQIVQIAVAIVLGVVLAMLFAVSGTIVPLIAFHALFNISGDLSAANSDREGLILAATIVISAGYAAYLAVVLRKHGAHPMSA</sequence>
<gene>
    <name evidence="3" type="ORF">DF220_01310</name>
</gene>
<protein>
    <recommendedName>
        <fullName evidence="2">CAAX prenyl protease 2/Lysostaphin resistance protein A-like domain-containing protein</fullName>
    </recommendedName>
</protein>
<proteinExistence type="predicted"/>
<evidence type="ECO:0000313" key="4">
    <source>
        <dbReference type="Proteomes" id="UP000244978"/>
    </source>
</evidence>
<evidence type="ECO:0000256" key="1">
    <source>
        <dbReference type="SAM" id="Phobius"/>
    </source>
</evidence>
<organism evidence="3 4">
    <name type="scientific">Homoserinimonas hongtaonis</name>
    <dbReference type="NCBI Taxonomy" id="2079791"/>
    <lineage>
        <taxon>Bacteria</taxon>
        <taxon>Bacillati</taxon>
        <taxon>Actinomycetota</taxon>
        <taxon>Actinomycetes</taxon>
        <taxon>Micrococcales</taxon>
        <taxon>Microbacteriaceae</taxon>
        <taxon>Homoserinimonas</taxon>
    </lineage>
</organism>
<dbReference type="InterPro" id="IPR052710">
    <property type="entry name" value="CAAX_protease"/>
</dbReference>
<dbReference type="GO" id="GO:0004175">
    <property type="term" value="F:endopeptidase activity"/>
    <property type="evidence" value="ECO:0007669"/>
    <property type="project" value="UniProtKB-ARBA"/>
</dbReference>
<evidence type="ECO:0000259" key="2">
    <source>
        <dbReference type="Pfam" id="PF02517"/>
    </source>
</evidence>
<keyword evidence="4" id="KW-1185">Reference proteome</keyword>
<keyword evidence="1" id="KW-0812">Transmembrane</keyword>
<comment type="caution">
    <text evidence="3">The sequence shown here is derived from an EMBL/GenBank/DDBJ whole genome shotgun (WGS) entry which is preliminary data.</text>
</comment>
<feature type="transmembrane region" description="Helical" evidence="1">
    <location>
        <begin position="40"/>
        <end position="57"/>
    </location>
</feature>
<feature type="transmembrane region" description="Helical" evidence="1">
    <location>
        <begin position="215"/>
        <end position="235"/>
    </location>
</feature>
<feature type="transmembrane region" description="Helical" evidence="1">
    <location>
        <begin position="78"/>
        <end position="98"/>
    </location>
</feature>
<dbReference type="PANTHER" id="PTHR36435">
    <property type="entry name" value="SLR1288 PROTEIN"/>
    <property type="match status" value="1"/>
</dbReference>
<dbReference type="EMBL" id="QEEX01000001">
    <property type="protein sequence ID" value="PWB96623.1"/>
    <property type="molecule type" value="Genomic_DNA"/>
</dbReference>
<reference evidence="4" key="1">
    <citation type="submission" date="2018-04" db="EMBL/GenBank/DDBJ databases">
        <authorList>
            <person name="Liu S."/>
            <person name="Wang Z."/>
            <person name="Li J."/>
        </authorList>
    </citation>
    <scope>NUCLEOTIDE SEQUENCE [LARGE SCALE GENOMIC DNA]</scope>
    <source>
        <strain evidence="4">S1194</strain>
    </source>
</reference>
<dbReference type="GO" id="GO:0080120">
    <property type="term" value="P:CAAX-box protein maturation"/>
    <property type="evidence" value="ECO:0007669"/>
    <property type="project" value="UniProtKB-ARBA"/>
</dbReference>
<name>A0A2U1SYK3_9MICO</name>
<dbReference type="RefSeq" id="WP_108996761.1">
    <property type="nucleotide sequence ID" value="NZ_QEEX01000001.1"/>
</dbReference>
<feature type="domain" description="CAAX prenyl protease 2/Lysostaphin resistance protein A-like" evidence="2">
    <location>
        <begin position="104"/>
        <end position="201"/>
    </location>
</feature>
<accession>A0A2U1SYK3</accession>
<dbReference type="InterPro" id="IPR003675">
    <property type="entry name" value="Rce1/LyrA-like_dom"/>
</dbReference>
<keyword evidence="1" id="KW-1133">Transmembrane helix</keyword>
<feature type="transmembrane region" description="Helical" evidence="1">
    <location>
        <begin position="12"/>
        <end position="34"/>
    </location>
</feature>
<feature type="transmembrane region" description="Helical" evidence="1">
    <location>
        <begin position="166"/>
        <end position="194"/>
    </location>
</feature>